<organism evidence="1 2">
    <name type="scientific">Bacillus thuringiensis</name>
    <dbReference type="NCBI Taxonomy" id="1428"/>
    <lineage>
        <taxon>Bacteria</taxon>
        <taxon>Bacillati</taxon>
        <taxon>Bacillota</taxon>
        <taxon>Bacilli</taxon>
        <taxon>Bacillales</taxon>
        <taxon>Bacillaceae</taxon>
        <taxon>Bacillus</taxon>
        <taxon>Bacillus cereus group</taxon>
    </lineage>
</organism>
<proteinExistence type="predicted"/>
<dbReference type="AlphaFoldDB" id="A0A1C4DZE6"/>
<protein>
    <submittedName>
        <fullName evidence="1">Uncharacterized protein</fullName>
    </submittedName>
</protein>
<evidence type="ECO:0000313" key="2">
    <source>
        <dbReference type="Proteomes" id="UP000195991"/>
    </source>
</evidence>
<dbReference type="EMBL" id="FMBI01000030">
    <property type="protein sequence ID" value="SCC36738.1"/>
    <property type="molecule type" value="Genomic_DNA"/>
</dbReference>
<gene>
    <name evidence="1" type="ORF">BTT61001_02765</name>
</gene>
<name>A0A1C4DZE6_BACTU</name>
<sequence>MTGEGASQSGALVNSIEVYSETFSPTWRFDSDGE</sequence>
<reference evidence="1 2" key="1">
    <citation type="submission" date="2016-08" db="EMBL/GenBank/DDBJ databases">
        <authorList>
            <person name="Seilhamer J.J."/>
        </authorList>
    </citation>
    <scope>NUCLEOTIDE SEQUENCE [LARGE SCALE GENOMIC DNA]</scope>
    <source>
        <strain evidence="1 2">IEBC_T61001</strain>
    </source>
</reference>
<accession>A0A1C4DZE6</accession>
<dbReference type="Proteomes" id="UP000195991">
    <property type="component" value="Unassembled WGS sequence"/>
</dbReference>
<evidence type="ECO:0000313" key="1">
    <source>
        <dbReference type="EMBL" id="SCC36738.1"/>
    </source>
</evidence>